<organism evidence="7 8">
    <name type="scientific">Collinsella intestinalis</name>
    <dbReference type="NCBI Taxonomy" id="147207"/>
    <lineage>
        <taxon>Bacteria</taxon>
        <taxon>Bacillati</taxon>
        <taxon>Actinomycetota</taxon>
        <taxon>Coriobacteriia</taxon>
        <taxon>Coriobacteriales</taxon>
        <taxon>Coriobacteriaceae</taxon>
        <taxon>Collinsella</taxon>
    </lineage>
</organism>
<dbReference type="GO" id="GO:0009368">
    <property type="term" value="C:endopeptidase Clp complex"/>
    <property type="evidence" value="ECO:0007669"/>
    <property type="project" value="TreeGrafter"/>
</dbReference>
<protein>
    <recommendedName>
        <fullName evidence="6">ATP-dependent Clp protease proteolytic subunit</fullName>
    </recommendedName>
</protein>
<name>A0A943BMN9_9ACTN</name>
<proteinExistence type="inferred from homology"/>
<evidence type="ECO:0000256" key="2">
    <source>
        <dbReference type="ARBA" id="ARBA00022490"/>
    </source>
</evidence>
<dbReference type="GO" id="GO:0051117">
    <property type="term" value="F:ATPase binding"/>
    <property type="evidence" value="ECO:0007669"/>
    <property type="project" value="TreeGrafter"/>
</dbReference>
<evidence type="ECO:0000256" key="5">
    <source>
        <dbReference type="ARBA" id="ARBA00022825"/>
    </source>
</evidence>
<dbReference type="InterPro" id="IPR029045">
    <property type="entry name" value="ClpP/crotonase-like_dom_sf"/>
</dbReference>
<dbReference type="PANTHER" id="PTHR10381">
    <property type="entry name" value="ATP-DEPENDENT CLP PROTEASE PROTEOLYTIC SUBUNIT"/>
    <property type="match status" value="1"/>
</dbReference>
<dbReference type="Gene3D" id="3.90.226.10">
    <property type="entry name" value="2-enoyl-CoA Hydratase, Chain A, domain 1"/>
    <property type="match status" value="1"/>
</dbReference>
<keyword evidence="3 7" id="KW-0645">Protease</keyword>
<accession>A0A943BMN9</accession>
<dbReference type="SUPFAM" id="SSF52096">
    <property type="entry name" value="ClpP/crotonase"/>
    <property type="match status" value="1"/>
</dbReference>
<comment type="caution">
    <text evidence="7">The sequence shown here is derived from an EMBL/GenBank/DDBJ whole genome shotgun (WGS) entry which is preliminary data.</text>
</comment>
<sequence length="193" mass="20958">MPIINPANITNLDNGRCDHLDVLSELFNSRVLMLSEGITPAVCSQLIANMLVLERKDPETPITLLVNSPGGDVYSGLGLIDVMRDLSCPVDTVGYGLVASMASVILSCGRRRSAYPHTNIMLHQLITGTGMSQQTDISIAATHAAELRSKLDEILAERMNLSADEVHELTERDCWCDVNRALELGVIDDVVGK</sequence>
<dbReference type="GO" id="GO:0004252">
    <property type="term" value="F:serine-type endopeptidase activity"/>
    <property type="evidence" value="ECO:0007669"/>
    <property type="project" value="InterPro"/>
</dbReference>
<dbReference type="InterPro" id="IPR023562">
    <property type="entry name" value="ClpP/TepA"/>
</dbReference>
<evidence type="ECO:0000313" key="7">
    <source>
        <dbReference type="EMBL" id="MBS5147287.1"/>
    </source>
</evidence>
<gene>
    <name evidence="7" type="ORF">KHY67_06255</name>
</gene>
<dbReference type="PRINTS" id="PR00127">
    <property type="entry name" value="CLPPROTEASEP"/>
</dbReference>
<dbReference type="Pfam" id="PF00574">
    <property type="entry name" value="CLP_protease"/>
    <property type="match status" value="1"/>
</dbReference>
<dbReference type="EMBL" id="JAGZJA010000008">
    <property type="protein sequence ID" value="MBS5147287.1"/>
    <property type="molecule type" value="Genomic_DNA"/>
</dbReference>
<keyword evidence="2" id="KW-0963">Cytoplasm</keyword>
<dbReference type="AlphaFoldDB" id="A0A943BMN9"/>
<comment type="similarity">
    <text evidence="1 6">Belongs to the peptidase S14 family.</text>
</comment>
<dbReference type="GO" id="GO:0006515">
    <property type="term" value="P:protein quality control for misfolded or incompletely synthesized proteins"/>
    <property type="evidence" value="ECO:0007669"/>
    <property type="project" value="TreeGrafter"/>
</dbReference>
<dbReference type="GO" id="GO:0004176">
    <property type="term" value="F:ATP-dependent peptidase activity"/>
    <property type="evidence" value="ECO:0007669"/>
    <property type="project" value="InterPro"/>
</dbReference>
<keyword evidence="5" id="KW-0720">Serine protease</keyword>
<evidence type="ECO:0000256" key="4">
    <source>
        <dbReference type="ARBA" id="ARBA00022801"/>
    </source>
</evidence>
<dbReference type="InterPro" id="IPR001907">
    <property type="entry name" value="ClpP"/>
</dbReference>
<evidence type="ECO:0000313" key="8">
    <source>
        <dbReference type="Proteomes" id="UP000738879"/>
    </source>
</evidence>
<evidence type="ECO:0000256" key="6">
    <source>
        <dbReference type="RuleBase" id="RU003567"/>
    </source>
</evidence>
<evidence type="ECO:0000256" key="1">
    <source>
        <dbReference type="ARBA" id="ARBA00007039"/>
    </source>
</evidence>
<evidence type="ECO:0000256" key="3">
    <source>
        <dbReference type="ARBA" id="ARBA00022670"/>
    </source>
</evidence>
<dbReference type="Proteomes" id="UP000738879">
    <property type="component" value="Unassembled WGS sequence"/>
</dbReference>
<reference evidence="7" key="1">
    <citation type="submission" date="2021-02" db="EMBL/GenBank/DDBJ databases">
        <title>Infant gut strain persistence is associated with maternal origin, phylogeny, and functional potential including surface adhesion and iron acquisition.</title>
        <authorList>
            <person name="Lou Y.C."/>
        </authorList>
    </citation>
    <scope>NUCLEOTIDE SEQUENCE</scope>
    <source>
        <strain evidence="7">L3_128_245G1_dasL3_128_245G1_concoct_49</strain>
    </source>
</reference>
<keyword evidence="4" id="KW-0378">Hydrolase</keyword>
<dbReference type="CDD" id="cd07017">
    <property type="entry name" value="S14_ClpP_2"/>
    <property type="match status" value="1"/>
</dbReference>
<dbReference type="PANTHER" id="PTHR10381:SF70">
    <property type="entry name" value="ATP-DEPENDENT CLP PROTEASE PROTEOLYTIC SUBUNIT"/>
    <property type="match status" value="1"/>
</dbReference>